<evidence type="ECO:0000313" key="2">
    <source>
        <dbReference type="EMBL" id="SNR73779.1"/>
    </source>
</evidence>
<keyword evidence="3" id="KW-1185">Reference proteome</keyword>
<organism evidence="2 3">
    <name type="scientific">Methylobacillus rhizosphaerae</name>
    <dbReference type="NCBI Taxonomy" id="551994"/>
    <lineage>
        <taxon>Bacteria</taxon>
        <taxon>Pseudomonadati</taxon>
        <taxon>Pseudomonadota</taxon>
        <taxon>Betaproteobacteria</taxon>
        <taxon>Nitrosomonadales</taxon>
        <taxon>Methylophilaceae</taxon>
        <taxon>Methylobacillus</taxon>
    </lineage>
</organism>
<gene>
    <name evidence="2" type="ORF">SAMN05192560_0780</name>
</gene>
<evidence type="ECO:0000256" key="1">
    <source>
        <dbReference type="SAM" id="MobiDB-lite"/>
    </source>
</evidence>
<sequence length="61" mass="6583">MKVIALSNGYHPKSPGSPAQYIRTGETFEVEDGVKASWFAPVDEPKQSTAQSDKTKKDTGA</sequence>
<accession>A0A238YTJ3</accession>
<proteinExistence type="predicted"/>
<dbReference type="OrthoDB" id="9169262at2"/>
<dbReference type="EMBL" id="FZOA01000003">
    <property type="protein sequence ID" value="SNR73779.1"/>
    <property type="molecule type" value="Genomic_DNA"/>
</dbReference>
<dbReference type="Proteomes" id="UP000198305">
    <property type="component" value="Unassembled WGS sequence"/>
</dbReference>
<reference evidence="3" key="1">
    <citation type="submission" date="2017-06" db="EMBL/GenBank/DDBJ databases">
        <authorList>
            <person name="Varghese N."/>
            <person name="Submissions S."/>
        </authorList>
    </citation>
    <scope>NUCLEOTIDE SEQUENCE [LARGE SCALE GENOMIC DNA]</scope>
    <source>
        <strain evidence="3">Ca-68</strain>
    </source>
</reference>
<dbReference type="RefSeq" id="WP_089374924.1">
    <property type="nucleotide sequence ID" value="NZ_FZOA01000003.1"/>
</dbReference>
<name>A0A238YTJ3_9PROT</name>
<protein>
    <submittedName>
        <fullName evidence="2">Uncharacterized protein</fullName>
    </submittedName>
</protein>
<feature type="region of interest" description="Disordered" evidence="1">
    <location>
        <begin position="39"/>
        <end position="61"/>
    </location>
</feature>
<dbReference type="AlphaFoldDB" id="A0A238YTJ3"/>
<evidence type="ECO:0000313" key="3">
    <source>
        <dbReference type="Proteomes" id="UP000198305"/>
    </source>
</evidence>